<dbReference type="SUPFAM" id="SSF53822">
    <property type="entry name" value="Periplasmic binding protein-like I"/>
    <property type="match status" value="1"/>
</dbReference>
<accession>A0A915AXJ9</accession>
<evidence type="ECO:0000313" key="2">
    <source>
        <dbReference type="WBParaSite" id="PgR019_g103_t01"/>
    </source>
</evidence>
<dbReference type="Proteomes" id="UP000887569">
    <property type="component" value="Unplaced"/>
</dbReference>
<dbReference type="AlphaFoldDB" id="A0A915AXJ9"/>
<dbReference type="WBParaSite" id="PgR019_g103_t01">
    <property type="protein sequence ID" value="PgR019_g103_t01"/>
    <property type="gene ID" value="PgR019_g103"/>
</dbReference>
<protein>
    <submittedName>
        <fullName evidence="2">Uncharacterized protein</fullName>
    </submittedName>
</protein>
<dbReference type="Gene3D" id="3.40.50.2300">
    <property type="match status" value="1"/>
</dbReference>
<sequence length="70" mass="7782">ASFRKRNITITKVIRLDESAKANDILESGLLHELSASARIVVCIFSSIRHIANEFLLAVHEGGKNTEDYV</sequence>
<name>A0A915AXJ9_PARUN</name>
<reference evidence="2" key="1">
    <citation type="submission" date="2022-11" db="UniProtKB">
        <authorList>
            <consortium name="WormBaseParasite"/>
        </authorList>
    </citation>
    <scope>IDENTIFICATION</scope>
</reference>
<proteinExistence type="predicted"/>
<evidence type="ECO:0000313" key="1">
    <source>
        <dbReference type="Proteomes" id="UP000887569"/>
    </source>
</evidence>
<dbReference type="InterPro" id="IPR028082">
    <property type="entry name" value="Peripla_BP_I"/>
</dbReference>
<organism evidence="1 2">
    <name type="scientific">Parascaris univalens</name>
    <name type="common">Nematode worm</name>
    <dbReference type="NCBI Taxonomy" id="6257"/>
    <lineage>
        <taxon>Eukaryota</taxon>
        <taxon>Metazoa</taxon>
        <taxon>Ecdysozoa</taxon>
        <taxon>Nematoda</taxon>
        <taxon>Chromadorea</taxon>
        <taxon>Rhabditida</taxon>
        <taxon>Spirurina</taxon>
        <taxon>Ascaridomorpha</taxon>
        <taxon>Ascaridoidea</taxon>
        <taxon>Ascarididae</taxon>
        <taxon>Parascaris</taxon>
    </lineage>
</organism>
<keyword evidence="1" id="KW-1185">Reference proteome</keyword>